<dbReference type="CDD" id="cd00303">
    <property type="entry name" value="retropepsin_like"/>
    <property type="match status" value="1"/>
</dbReference>
<dbReference type="CDD" id="cd01647">
    <property type="entry name" value="RT_LTR"/>
    <property type="match status" value="1"/>
</dbReference>
<dbReference type="GO" id="GO:0016787">
    <property type="term" value="F:hydrolase activity"/>
    <property type="evidence" value="ECO:0007669"/>
    <property type="project" value="UniProtKB-KW"/>
</dbReference>
<keyword evidence="7" id="KW-0695">RNA-directed DNA polymerase</keyword>
<evidence type="ECO:0000256" key="8">
    <source>
        <dbReference type="SAM" id="MobiDB-lite"/>
    </source>
</evidence>
<dbReference type="SUPFAM" id="SSF56672">
    <property type="entry name" value="DNA/RNA polymerases"/>
    <property type="match status" value="1"/>
</dbReference>
<evidence type="ECO:0000256" key="6">
    <source>
        <dbReference type="ARBA" id="ARBA00022801"/>
    </source>
</evidence>
<gene>
    <name evidence="10" type="ORF">PSTT_12538</name>
</gene>
<dbReference type="InterPro" id="IPR041373">
    <property type="entry name" value="RT_RNaseH"/>
</dbReference>
<dbReference type="InterPro" id="IPR021109">
    <property type="entry name" value="Peptidase_aspartic_dom_sf"/>
</dbReference>
<dbReference type="Pfam" id="PF00078">
    <property type="entry name" value="RVT_1"/>
    <property type="match status" value="1"/>
</dbReference>
<dbReference type="InterPro" id="IPR036397">
    <property type="entry name" value="RNaseH_sf"/>
</dbReference>
<dbReference type="Gene3D" id="2.40.70.10">
    <property type="entry name" value="Acid Proteases"/>
    <property type="match status" value="1"/>
</dbReference>
<comment type="caution">
    <text evidence="10">The sequence shown here is derived from an EMBL/GenBank/DDBJ whole genome shotgun (WGS) entry which is preliminary data.</text>
</comment>
<keyword evidence="4" id="KW-0540">Nuclease</keyword>
<dbReference type="GO" id="GO:0003964">
    <property type="term" value="F:RNA-directed DNA polymerase activity"/>
    <property type="evidence" value="ECO:0007669"/>
    <property type="project" value="UniProtKB-KW"/>
</dbReference>
<keyword evidence="5" id="KW-0255">Endonuclease</keyword>
<dbReference type="InterPro" id="IPR043128">
    <property type="entry name" value="Rev_trsase/Diguanyl_cyclase"/>
</dbReference>
<proteinExistence type="predicted"/>
<dbReference type="InterPro" id="IPR050951">
    <property type="entry name" value="Retrovirus_Pol_polyprotein"/>
</dbReference>
<dbReference type="SUPFAM" id="SSF50630">
    <property type="entry name" value="Acid proteases"/>
    <property type="match status" value="1"/>
</dbReference>
<dbReference type="Gene3D" id="3.30.420.10">
    <property type="entry name" value="Ribonuclease H-like superfamily/Ribonuclease H"/>
    <property type="match status" value="1"/>
</dbReference>
<dbReference type="Pfam" id="PF17917">
    <property type="entry name" value="RT_RNaseH"/>
    <property type="match status" value="1"/>
</dbReference>
<dbReference type="EC" id="2.7.7.49" evidence="1"/>
<feature type="region of interest" description="Disordered" evidence="8">
    <location>
        <begin position="387"/>
        <end position="445"/>
    </location>
</feature>
<dbReference type="VEuPathDB" id="FungiDB:PSHT_13094"/>
<feature type="domain" description="Reverse transcriptase" evidence="9">
    <location>
        <begin position="724"/>
        <end position="905"/>
    </location>
</feature>
<evidence type="ECO:0000259" key="9">
    <source>
        <dbReference type="PROSITE" id="PS50878"/>
    </source>
</evidence>
<keyword evidence="2" id="KW-0808">Transferase</keyword>
<keyword evidence="3" id="KW-0548">Nucleotidyltransferase</keyword>
<feature type="compositionally biased region" description="Polar residues" evidence="8">
    <location>
        <begin position="65"/>
        <end position="79"/>
    </location>
</feature>
<evidence type="ECO:0000256" key="3">
    <source>
        <dbReference type="ARBA" id="ARBA00022695"/>
    </source>
</evidence>
<sequence>MHHHSPKLCSVWFMSTRNSNNPLLPLTDPERLIRPANAEKRRLAQPNSPSISANSITFPTPLNSIPTMSDTPVNANDTTPIAADPLGKDSTESFPASSMSTEAMIRAFIQVQHASALQSASRIERLESAVLELSIKSEPRKSPPTVEPGRIDLQRFKTSDGPSFTGPFQAVEPFITWMNGVQIFFATKAVWHPVDKIRVVGCLIREANTLAFYANGVETFVTKSWDEFKVSLFEFALPPLWRTELRTQIRYLKIRDSELFITFSTRARTLQTMVNFDAGTSTTVSDFDLAESVHLGLPMDVRNLVSNHQLLQASPFSYSTFESRVAGFHEGLRKLRGARTRLTASTAPPSGQSTDRPPLGDIVWRIHSFLDSEGRCHFCKKACGSPPGQCPGPIDKRRLPIPDSFQTPPKPPNYKPPMPRGPSGLLAGRPTQPPAGRPSNRSASVAGVAEHAIDSHMDTASIQALAALDEELRLANEESCVPVSVAPRIIIDFIINCVRVRGLIDSGSEINMITELAAARAQLPTLLLDKPISISLALDTPSSPAIVIRHHTVASLADPDSSVVFDQVPLRLGPVSGGHDMILGTPFLAQFRLFPSVSHQALLCDFSDLVIHDYRRSTAIDHPRPCVSAMSTASPKPYPCAEMEEKILKEFRDLFPLDIPAISEAAEHEGLFTDGSFPEKLQNESSKVRHKIVLTDPNAVVNLKPYPYPGKHLVAWRTLLDQHVAAGRLRRSTSQYASPSLIIPKKDPSALPRWVCDYRALNNLTVKDRSPLPNVDELVRLVASGKVFSILDQTNAFFQTRMREADIPLTAVKTPWGLYEWRVMPMGLTNAPATHQARLEEALGDLINDICVVYLDDIVVFSNSFPEHEGHVRRVLERLRAANLYCSPKKTLLFREKIKFLGHWISADGINADESKGVKKFLGTVQWMKKFIHGLQKYVGTLTPLTSSKLDPKDFKWGAAEEAAFNNIKRIMTSLPCLKNVDFESTDPLWLFTDASGSGLGAALFQGKDWKVASPIAYESHLMNTAERNYPVHEQELLAVVHALQKWKMLLLGMKVNVMTDHHSLVYLMKQRNLSRRQARWIELLADFDLNFEYIKGEDNSVADALSRKDLSDEPPPVDVASVACVASMLELGAGLSAS</sequence>
<dbReference type="Proteomes" id="UP000239156">
    <property type="component" value="Unassembled WGS sequence"/>
</dbReference>
<dbReference type="GO" id="GO:0003676">
    <property type="term" value="F:nucleic acid binding"/>
    <property type="evidence" value="ECO:0007669"/>
    <property type="project" value="InterPro"/>
</dbReference>
<evidence type="ECO:0000256" key="1">
    <source>
        <dbReference type="ARBA" id="ARBA00012493"/>
    </source>
</evidence>
<dbReference type="EMBL" id="PKSL01000159">
    <property type="protein sequence ID" value="POW01463.1"/>
    <property type="molecule type" value="Genomic_DNA"/>
</dbReference>
<evidence type="ECO:0000313" key="10">
    <source>
        <dbReference type="EMBL" id="POW01463.1"/>
    </source>
</evidence>
<dbReference type="PROSITE" id="PS50878">
    <property type="entry name" value="RT_POL"/>
    <property type="match status" value="1"/>
</dbReference>
<dbReference type="VEuPathDB" id="FungiDB:PSHT_00705"/>
<evidence type="ECO:0000256" key="4">
    <source>
        <dbReference type="ARBA" id="ARBA00022722"/>
    </source>
</evidence>
<dbReference type="VEuPathDB" id="FungiDB:PSTT_12538"/>
<dbReference type="Gene3D" id="3.10.10.10">
    <property type="entry name" value="HIV Type 1 Reverse Transcriptase, subunit A, domain 1"/>
    <property type="match status" value="1"/>
</dbReference>
<dbReference type="PANTHER" id="PTHR37984:SF5">
    <property type="entry name" value="PROTEIN NYNRIN-LIKE"/>
    <property type="match status" value="1"/>
</dbReference>
<dbReference type="CDD" id="cd09274">
    <property type="entry name" value="RNase_HI_RT_Ty3"/>
    <property type="match status" value="1"/>
</dbReference>
<keyword evidence="11" id="KW-1185">Reference proteome</keyword>
<dbReference type="InterPro" id="IPR043502">
    <property type="entry name" value="DNA/RNA_pol_sf"/>
</dbReference>
<evidence type="ECO:0000256" key="5">
    <source>
        <dbReference type="ARBA" id="ARBA00022759"/>
    </source>
</evidence>
<feature type="region of interest" description="Disordered" evidence="8">
    <location>
        <begin position="65"/>
        <end position="95"/>
    </location>
</feature>
<accession>A0A2S4UW24</accession>
<dbReference type="AlphaFoldDB" id="A0A2S4UW24"/>
<protein>
    <recommendedName>
        <fullName evidence="1">RNA-directed DNA polymerase</fullName>
        <ecNumber evidence="1">2.7.7.49</ecNumber>
    </recommendedName>
</protein>
<evidence type="ECO:0000256" key="7">
    <source>
        <dbReference type="ARBA" id="ARBA00022918"/>
    </source>
</evidence>
<reference evidence="10" key="1">
    <citation type="submission" date="2017-12" db="EMBL/GenBank/DDBJ databases">
        <title>Gene loss provides genomic basis for host adaptation in cereal stripe rust fungi.</title>
        <authorList>
            <person name="Xia C."/>
        </authorList>
    </citation>
    <scope>NUCLEOTIDE SEQUENCE [LARGE SCALE GENOMIC DNA]</scope>
    <source>
        <strain evidence="10">93-210</strain>
    </source>
</reference>
<evidence type="ECO:0000313" key="11">
    <source>
        <dbReference type="Proteomes" id="UP000239156"/>
    </source>
</evidence>
<feature type="compositionally biased region" description="Pro residues" evidence="8">
    <location>
        <begin position="408"/>
        <end position="420"/>
    </location>
</feature>
<dbReference type="PANTHER" id="PTHR37984">
    <property type="entry name" value="PROTEIN CBG26694"/>
    <property type="match status" value="1"/>
</dbReference>
<dbReference type="Gene3D" id="3.30.70.270">
    <property type="match status" value="2"/>
</dbReference>
<organism evidence="10 11">
    <name type="scientific">Puccinia striiformis</name>
    <dbReference type="NCBI Taxonomy" id="27350"/>
    <lineage>
        <taxon>Eukaryota</taxon>
        <taxon>Fungi</taxon>
        <taxon>Dikarya</taxon>
        <taxon>Basidiomycota</taxon>
        <taxon>Pucciniomycotina</taxon>
        <taxon>Pucciniomycetes</taxon>
        <taxon>Pucciniales</taxon>
        <taxon>Pucciniaceae</taxon>
        <taxon>Puccinia</taxon>
    </lineage>
</organism>
<keyword evidence="6" id="KW-0378">Hydrolase</keyword>
<name>A0A2S4UW24_9BASI</name>
<dbReference type="GO" id="GO:0004519">
    <property type="term" value="F:endonuclease activity"/>
    <property type="evidence" value="ECO:0007669"/>
    <property type="project" value="UniProtKB-KW"/>
</dbReference>
<dbReference type="InterPro" id="IPR000477">
    <property type="entry name" value="RT_dom"/>
</dbReference>
<evidence type="ECO:0000256" key="2">
    <source>
        <dbReference type="ARBA" id="ARBA00022679"/>
    </source>
</evidence>